<dbReference type="Proteomes" id="UP000217895">
    <property type="component" value="Chromosome"/>
</dbReference>
<proteinExistence type="predicted"/>
<sequence length="137" mass="15385">MSDPVNIDTLIDKIRQEAAQRQTVSQYQPPANIDAANRIRSSNIEALLNAASAKSQIRTDLPAKLKRFPWSLGRGFGKAALKTYSFLFKEQRAVNFSLNQALRETLLLNQSLVKKVSELQAEISDLQARLDAIEEKE</sequence>
<feature type="coiled-coil region" evidence="1">
    <location>
        <begin position="109"/>
        <end position="136"/>
    </location>
</feature>
<evidence type="ECO:0000313" key="3">
    <source>
        <dbReference type="Proteomes" id="UP000217895"/>
    </source>
</evidence>
<keyword evidence="1" id="KW-0175">Coiled coil</keyword>
<evidence type="ECO:0000313" key="2">
    <source>
        <dbReference type="EMBL" id="BAY56779.1"/>
    </source>
</evidence>
<organism evidence="2 3">
    <name type="scientific">Leptolyngbya boryana NIES-2135</name>
    <dbReference type="NCBI Taxonomy" id="1973484"/>
    <lineage>
        <taxon>Bacteria</taxon>
        <taxon>Bacillati</taxon>
        <taxon>Cyanobacteriota</taxon>
        <taxon>Cyanophyceae</taxon>
        <taxon>Leptolyngbyales</taxon>
        <taxon>Leptolyngbyaceae</taxon>
        <taxon>Leptolyngbya group</taxon>
        <taxon>Leptolyngbya</taxon>
    </lineage>
</organism>
<accession>A0A1Z4JJ32</accession>
<name>A0A1Z4JJ32_LEPBY</name>
<reference evidence="2 3" key="1">
    <citation type="submission" date="2017-06" db="EMBL/GenBank/DDBJ databases">
        <title>Genome sequencing of cyanobaciteial culture collection at National Institute for Environmental Studies (NIES).</title>
        <authorList>
            <person name="Hirose Y."/>
            <person name="Shimura Y."/>
            <person name="Fujisawa T."/>
            <person name="Nakamura Y."/>
            <person name="Kawachi M."/>
        </authorList>
    </citation>
    <scope>NUCLEOTIDE SEQUENCE [LARGE SCALE GENOMIC DNA]</scope>
    <source>
        <strain evidence="2 3">NIES-2135</strain>
    </source>
</reference>
<gene>
    <name evidence="2" type="ORF">NIES2135_36190</name>
</gene>
<keyword evidence="3" id="KW-1185">Reference proteome</keyword>
<evidence type="ECO:0000256" key="1">
    <source>
        <dbReference type="SAM" id="Coils"/>
    </source>
</evidence>
<dbReference type="AlphaFoldDB" id="A0A1Z4JJ32"/>
<protein>
    <submittedName>
        <fullName evidence="2">Uncharacterized protein</fullName>
    </submittedName>
</protein>
<dbReference type="EMBL" id="AP018203">
    <property type="protein sequence ID" value="BAY56779.1"/>
    <property type="molecule type" value="Genomic_DNA"/>
</dbReference>